<dbReference type="OrthoDB" id="3269397at2759"/>
<gene>
    <name evidence="3" type="ORF">BD410DRAFT_782363</name>
</gene>
<accession>A0A4Y7QIV1</accession>
<reference evidence="3 4" key="1">
    <citation type="submission" date="2018-06" db="EMBL/GenBank/DDBJ databases">
        <title>A transcriptomic atlas of mushroom development highlights an independent origin of complex multicellularity.</title>
        <authorList>
            <consortium name="DOE Joint Genome Institute"/>
            <person name="Krizsan K."/>
            <person name="Almasi E."/>
            <person name="Merenyi Z."/>
            <person name="Sahu N."/>
            <person name="Viragh M."/>
            <person name="Koszo T."/>
            <person name="Mondo S."/>
            <person name="Kiss B."/>
            <person name="Balint B."/>
            <person name="Kues U."/>
            <person name="Barry K."/>
            <person name="Hegedus J.C."/>
            <person name="Henrissat B."/>
            <person name="Johnson J."/>
            <person name="Lipzen A."/>
            <person name="Ohm R."/>
            <person name="Nagy I."/>
            <person name="Pangilinan J."/>
            <person name="Yan J."/>
            <person name="Xiong Y."/>
            <person name="Grigoriev I.V."/>
            <person name="Hibbett D.S."/>
            <person name="Nagy L.G."/>
        </authorList>
    </citation>
    <scope>NUCLEOTIDE SEQUENCE [LARGE SCALE GENOMIC DNA]</scope>
    <source>
        <strain evidence="3 4">SZMC22713</strain>
    </source>
</reference>
<feature type="compositionally biased region" description="Basic and acidic residues" evidence="2">
    <location>
        <begin position="77"/>
        <end position="131"/>
    </location>
</feature>
<feature type="region of interest" description="Disordered" evidence="2">
    <location>
        <begin position="1"/>
        <end position="360"/>
    </location>
</feature>
<keyword evidence="4" id="KW-1185">Reference proteome</keyword>
<name>A0A4Y7QIV1_9AGAM</name>
<feature type="compositionally biased region" description="Polar residues" evidence="2">
    <location>
        <begin position="329"/>
        <end position="338"/>
    </location>
</feature>
<dbReference type="STRING" id="50990.A0A4Y7QIV1"/>
<evidence type="ECO:0000313" key="4">
    <source>
        <dbReference type="Proteomes" id="UP000294933"/>
    </source>
</evidence>
<proteinExistence type="predicted"/>
<feature type="compositionally biased region" description="Pro residues" evidence="2">
    <location>
        <begin position="307"/>
        <end position="320"/>
    </location>
</feature>
<dbReference type="EMBL" id="ML170159">
    <property type="protein sequence ID" value="TDL27276.1"/>
    <property type="molecule type" value="Genomic_DNA"/>
</dbReference>
<organism evidence="3 4">
    <name type="scientific">Rickenella mellea</name>
    <dbReference type="NCBI Taxonomy" id="50990"/>
    <lineage>
        <taxon>Eukaryota</taxon>
        <taxon>Fungi</taxon>
        <taxon>Dikarya</taxon>
        <taxon>Basidiomycota</taxon>
        <taxon>Agaricomycotina</taxon>
        <taxon>Agaricomycetes</taxon>
        <taxon>Hymenochaetales</taxon>
        <taxon>Rickenellaceae</taxon>
        <taxon>Rickenella</taxon>
    </lineage>
</organism>
<feature type="compositionally biased region" description="Basic and acidic residues" evidence="2">
    <location>
        <begin position="35"/>
        <end position="55"/>
    </location>
</feature>
<feature type="compositionally biased region" description="Basic and acidic residues" evidence="2">
    <location>
        <begin position="182"/>
        <end position="199"/>
    </location>
</feature>
<evidence type="ECO:0000313" key="3">
    <source>
        <dbReference type="EMBL" id="TDL27276.1"/>
    </source>
</evidence>
<dbReference type="VEuPathDB" id="FungiDB:BD410DRAFT_782363"/>
<sequence>MASLPPRPEPSSSHRRRDDEFHRRSPARPSATLPDHYRGDREHYDNRRDTYDGRRSPPKYSRSQRDGDSYVAPNFNGRDERYSGDRYRARDRPRERDHYVPPPDRRDRTWESRLEGRRDRSPPPQRFDDPHRHRLSPPRYRAPSPPPPHRRSPVHRDSYVPRRSMSPEPPRRDHAPVSPRPQRRDRESVRDWQARERSRSRTRPPRDASVNMNTESNGPARWSPSREREEGQYETPQKRRRSRSPPPQHMQVPSPVKTRDRRSASPIARKNMEEKQTKPRLLDSGDAKKSSESKSDIRPIPSGPRRAQPPPPPPPPPASPSVPQGGSYENLTSPSVKPTPTAGKALPTGPRQTIPPQPPAKLPIIPVWIPKPSLTADLEAEMARFEQNRIALQAECTRNAMILRRSMHELEMAAVDLRAAEQRRKVADLQLELASVGMLGVDYEHPNPSPTTDAVLLG</sequence>
<feature type="compositionally biased region" description="Basic and acidic residues" evidence="2">
    <location>
        <begin position="270"/>
        <end position="297"/>
    </location>
</feature>
<dbReference type="Proteomes" id="UP000294933">
    <property type="component" value="Unassembled WGS sequence"/>
</dbReference>
<protein>
    <submittedName>
        <fullName evidence="3">Uncharacterized protein</fullName>
    </submittedName>
</protein>
<keyword evidence="1" id="KW-0175">Coiled coil</keyword>
<dbReference type="AlphaFoldDB" id="A0A4Y7QIV1"/>
<evidence type="ECO:0000256" key="1">
    <source>
        <dbReference type="SAM" id="Coils"/>
    </source>
</evidence>
<feature type="coiled-coil region" evidence="1">
    <location>
        <begin position="375"/>
        <end position="432"/>
    </location>
</feature>
<evidence type="ECO:0000256" key="2">
    <source>
        <dbReference type="SAM" id="MobiDB-lite"/>
    </source>
</evidence>